<dbReference type="GO" id="GO:0008270">
    <property type="term" value="F:zinc ion binding"/>
    <property type="evidence" value="ECO:0007669"/>
    <property type="project" value="UniProtKB-KW"/>
</dbReference>
<accession>A0A510HFQ6</accession>
<evidence type="ECO:0000256" key="1">
    <source>
        <dbReference type="ARBA" id="ARBA00022723"/>
    </source>
</evidence>
<keyword evidence="8" id="KW-1185">Reference proteome</keyword>
<proteinExistence type="predicted"/>
<dbReference type="PANTHER" id="PTHR33823">
    <property type="entry name" value="RNA POLYMERASE-BINDING TRANSCRIPTION FACTOR DKSA-RELATED"/>
    <property type="match status" value="1"/>
</dbReference>
<dbReference type="AlphaFoldDB" id="A0A510HFQ6"/>
<dbReference type="Pfam" id="PF01258">
    <property type="entry name" value="zf-dskA_traR"/>
    <property type="match status" value="1"/>
</dbReference>
<evidence type="ECO:0000313" key="7">
    <source>
        <dbReference type="EMBL" id="BBL78776.1"/>
    </source>
</evidence>
<dbReference type="OrthoDB" id="9803742at2"/>
<dbReference type="InterPro" id="IPR020458">
    <property type="entry name" value="Znf_DskA_TraR_CS"/>
</dbReference>
<evidence type="ECO:0000259" key="6">
    <source>
        <dbReference type="Pfam" id="PF01258"/>
    </source>
</evidence>
<dbReference type="PROSITE" id="PS01102">
    <property type="entry name" value="ZF_DKSA_1"/>
    <property type="match status" value="1"/>
</dbReference>
<dbReference type="SUPFAM" id="SSF109635">
    <property type="entry name" value="DnaK suppressor protein DksA, alpha-hairpin domain"/>
    <property type="match status" value="1"/>
</dbReference>
<organism evidence="7 8">
    <name type="scientific">Rubrobacter xylanophilus</name>
    <dbReference type="NCBI Taxonomy" id="49319"/>
    <lineage>
        <taxon>Bacteria</taxon>
        <taxon>Bacillati</taxon>
        <taxon>Actinomycetota</taxon>
        <taxon>Rubrobacteria</taxon>
        <taxon>Rubrobacterales</taxon>
        <taxon>Rubrobacteraceae</taxon>
        <taxon>Rubrobacter</taxon>
    </lineage>
</organism>
<feature type="zinc finger region" description="dksA C4-type" evidence="4">
    <location>
        <begin position="94"/>
        <end position="118"/>
    </location>
</feature>
<evidence type="ECO:0000256" key="3">
    <source>
        <dbReference type="ARBA" id="ARBA00022833"/>
    </source>
</evidence>
<dbReference type="PANTHER" id="PTHR33823:SF4">
    <property type="entry name" value="GENERAL STRESS PROTEIN 16O"/>
    <property type="match status" value="1"/>
</dbReference>
<dbReference type="RefSeq" id="WP_143526878.1">
    <property type="nucleotide sequence ID" value="NZ_AP019791.1"/>
</dbReference>
<keyword evidence="3" id="KW-0862">Zinc</keyword>
<evidence type="ECO:0000256" key="2">
    <source>
        <dbReference type="ARBA" id="ARBA00022771"/>
    </source>
</evidence>
<reference evidence="7" key="1">
    <citation type="journal article" date="2019" name="Microbiol. Resour. Announc.">
        <title>Complete Genome Sequence of Rubrobacter xylanophilus Strain AA3-22, Isolated from Arima Onsen in Japan.</title>
        <authorList>
            <person name="Tomariguchi N."/>
            <person name="Miyazaki K."/>
        </authorList>
    </citation>
    <scope>NUCLEOTIDE SEQUENCE [LARGE SCALE GENOMIC DNA]</scope>
    <source>
        <strain evidence="7">AA3-22</strain>
    </source>
</reference>
<dbReference type="Proteomes" id="UP000318065">
    <property type="component" value="Chromosome"/>
</dbReference>
<gene>
    <name evidence="7" type="ORF">RxyAA322_06300</name>
</gene>
<sequence length="130" mass="15109">MTTNEELDEQFIARQRQRLLELREELQEMTRGMEEDQASRGEAEGDASEHDPGDMSHQMFTREMDATVGLQARRRLEDVERALEKIEEGTYGVCDDTGEPIPRGRLEAMPEAIRTVEAQQRHDRTRRPPR</sequence>
<dbReference type="InterPro" id="IPR037187">
    <property type="entry name" value="DnaK_N"/>
</dbReference>
<evidence type="ECO:0000313" key="8">
    <source>
        <dbReference type="Proteomes" id="UP000318065"/>
    </source>
</evidence>
<dbReference type="InterPro" id="IPR000962">
    <property type="entry name" value="Znf_DskA_TraR"/>
</dbReference>
<protein>
    <recommendedName>
        <fullName evidence="6">Zinc finger DksA/TraR C4-type domain-containing protein</fullName>
    </recommendedName>
</protein>
<evidence type="ECO:0000256" key="5">
    <source>
        <dbReference type="SAM" id="MobiDB-lite"/>
    </source>
</evidence>
<evidence type="ECO:0000256" key="4">
    <source>
        <dbReference type="PROSITE-ProRule" id="PRU00510"/>
    </source>
</evidence>
<dbReference type="SUPFAM" id="SSF57716">
    <property type="entry name" value="Glucocorticoid receptor-like (DNA-binding domain)"/>
    <property type="match status" value="1"/>
</dbReference>
<name>A0A510HFQ6_9ACTN</name>
<dbReference type="EMBL" id="AP019791">
    <property type="protein sequence ID" value="BBL78776.1"/>
    <property type="molecule type" value="Genomic_DNA"/>
</dbReference>
<feature type="domain" description="Zinc finger DksA/TraR C4-type" evidence="6">
    <location>
        <begin position="89"/>
        <end position="124"/>
    </location>
</feature>
<keyword evidence="1" id="KW-0479">Metal-binding</keyword>
<dbReference type="PROSITE" id="PS51128">
    <property type="entry name" value="ZF_DKSA_2"/>
    <property type="match status" value="1"/>
</dbReference>
<keyword evidence="2" id="KW-0863">Zinc-finger</keyword>
<dbReference type="Gene3D" id="1.20.120.910">
    <property type="entry name" value="DksA, coiled-coil domain"/>
    <property type="match status" value="1"/>
</dbReference>
<feature type="region of interest" description="Disordered" evidence="5">
    <location>
        <begin position="27"/>
        <end position="57"/>
    </location>
</feature>